<evidence type="ECO:0000313" key="3">
    <source>
        <dbReference type="Proteomes" id="UP000314294"/>
    </source>
</evidence>
<dbReference type="EMBL" id="SRLO01000451">
    <property type="protein sequence ID" value="TNN55591.1"/>
    <property type="molecule type" value="Genomic_DNA"/>
</dbReference>
<reference evidence="2 3" key="1">
    <citation type="submission" date="2019-03" db="EMBL/GenBank/DDBJ databases">
        <title>First draft genome of Liparis tanakae, snailfish: a comprehensive survey of snailfish specific genes.</title>
        <authorList>
            <person name="Kim W."/>
            <person name="Song I."/>
            <person name="Jeong J.-H."/>
            <person name="Kim D."/>
            <person name="Kim S."/>
            <person name="Ryu S."/>
            <person name="Song J.Y."/>
            <person name="Lee S.K."/>
        </authorList>
    </citation>
    <scope>NUCLEOTIDE SEQUENCE [LARGE SCALE GENOMIC DNA]</scope>
    <source>
        <tissue evidence="2">Muscle</tissue>
    </source>
</reference>
<feature type="compositionally biased region" description="Basic and acidic residues" evidence="1">
    <location>
        <begin position="48"/>
        <end position="61"/>
    </location>
</feature>
<feature type="region of interest" description="Disordered" evidence="1">
    <location>
        <begin position="41"/>
        <end position="61"/>
    </location>
</feature>
<comment type="caution">
    <text evidence="2">The sequence shown here is derived from an EMBL/GenBank/DDBJ whole genome shotgun (WGS) entry which is preliminary data.</text>
</comment>
<evidence type="ECO:0000313" key="2">
    <source>
        <dbReference type="EMBL" id="TNN55591.1"/>
    </source>
</evidence>
<accession>A0A4Z2GQK9</accession>
<gene>
    <name evidence="2" type="ORF">EYF80_034188</name>
</gene>
<sequence>MQQPTRWWLNRSLDVEKKESNGPLHIAGKGRMNCQIKLPKQTVIPAKAETKPPRGGHDHRP</sequence>
<proteinExistence type="predicted"/>
<name>A0A4Z2GQK9_9TELE</name>
<protein>
    <submittedName>
        <fullName evidence="2">Uncharacterized protein</fullName>
    </submittedName>
</protein>
<dbReference type="Proteomes" id="UP000314294">
    <property type="component" value="Unassembled WGS sequence"/>
</dbReference>
<organism evidence="2 3">
    <name type="scientific">Liparis tanakae</name>
    <name type="common">Tanaka's snailfish</name>
    <dbReference type="NCBI Taxonomy" id="230148"/>
    <lineage>
        <taxon>Eukaryota</taxon>
        <taxon>Metazoa</taxon>
        <taxon>Chordata</taxon>
        <taxon>Craniata</taxon>
        <taxon>Vertebrata</taxon>
        <taxon>Euteleostomi</taxon>
        <taxon>Actinopterygii</taxon>
        <taxon>Neopterygii</taxon>
        <taxon>Teleostei</taxon>
        <taxon>Neoteleostei</taxon>
        <taxon>Acanthomorphata</taxon>
        <taxon>Eupercaria</taxon>
        <taxon>Perciformes</taxon>
        <taxon>Cottioidei</taxon>
        <taxon>Cottales</taxon>
        <taxon>Liparidae</taxon>
        <taxon>Liparis</taxon>
    </lineage>
</organism>
<evidence type="ECO:0000256" key="1">
    <source>
        <dbReference type="SAM" id="MobiDB-lite"/>
    </source>
</evidence>
<dbReference type="AlphaFoldDB" id="A0A4Z2GQK9"/>
<keyword evidence="3" id="KW-1185">Reference proteome</keyword>